<comment type="caution">
    <text evidence="1">The sequence shown here is derived from an EMBL/GenBank/DDBJ whole genome shotgun (WGS) entry which is preliminary data.</text>
</comment>
<reference evidence="1" key="1">
    <citation type="journal article" date="2021" name="New Phytol.">
        <title>Evolutionary innovations through gain and loss of genes in the ectomycorrhizal Boletales.</title>
        <authorList>
            <person name="Wu G."/>
            <person name="Miyauchi S."/>
            <person name="Morin E."/>
            <person name="Kuo A."/>
            <person name="Drula E."/>
            <person name="Varga T."/>
            <person name="Kohler A."/>
            <person name="Feng B."/>
            <person name="Cao Y."/>
            <person name="Lipzen A."/>
            <person name="Daum C."/>
            <person name="Hundley H."/>
            <person name="Pangilinan J."/>
            <person name="Johnson J."/>
            <person name="Barry K."/>
            <person name="LaButti K."/>
            <person name="Ng V."/>
            <person name="Ahrendt S."/>
            <person name="Min B."/>
            <person name="Choi I.G."/>
            <person name="Park H."/>
            <person name="Plett J.M."/>
            <person name="Magnuson J."/>
            <person name="Spatafora J.W."/>
            <person name="Nagy L.G."/>
            <person name="Henrissat B."/>
            <person name="Grigoriev I.V."/>
            <person name="Yang Z.L."/>
            <person name="Xu J."/>
            <person name="Martin F.M."/>
        </authorList>
    </citation>
    <scope>NUCLEOTIDE SEQUENCE</scope>
    <source>
        <strain evidence="1">KUC20120723A-06</strain>
    </source>
</reference>
<sequence length="1101" mass="120504">MSFFFGHVPTLQVAYTVKKDPLGKDGDNTILVGSDVWADLLLHEVHHAALSISPSQALTESILKDPSLERITCWASLDVDTHGLTVPHHWMETHGHIFSQSPPVNGAGQKLLQITPVEPITLTEVVLAAQSPEAFGIAQCHSSSLEAWLCDGLFFIRDGQSLTLPSTFSPVNGQASTLSSTSPYRYTVDLVLPCQQGYCKRGLTRLFVTFADATQENAAGDILIVTEDDQESILEDLEISECFLVNSAISPSSNIPQASSRGGATNLLFGIIPLVRPVELLQDDSALYLRTVDLGTVGLLSGDWAVIRYEKPSQNRLVRVFAKDSVVVSPGVALTSPLLLFNICSSTSCQVSISRTPFDGRRPPIPVATSVTVARIASPFSTERSYEPSFLRSLRLYFTSTTRLVKRGDVVAVRIDTNVAASDTGSGYDESFNNEIDWSMFSAYPAFSPRRGNTTVFFIVRSVDYDANILEDANSEDMNTDRGFTKGDYGCWVDPRVTRVIQIGLEQNRIPDLSSYTGLDHECISSNPTSSPALISPSDKILHVSNATRVRDAGDYGLELSILFKGARGTGKFAIAARIAQQLGVHLVEVNCFEVISDSDKRTEGLLRARIERAGACSPCVLLLRHIEAVVQSTQPPEPGKDSPISRVLAECLENARNGWKIAGHPVIIIATTSDSARIPPGLLACFKHEIAVEAPSESERLGLLRTLSRDVVLGRDVSLLTLAVQTAALVPSDLTDLVVRAQVASRVRMAECKRPKEDMSLYAVDFDISLQRARAFYAQSIGAPKIPNVTWDDVGGLALVKNDILDTVQLPLDHPELFADGLKKRSGILLYGPPGTGKTLLAKAVATSCSLNFFSVKGPELLNMYIGESEANVRRIFQKARDAKPCVIFFDELDSVAPKRGNQGDSGGVMDRIVSQLLAELDGMSTGRDGMDVFVIGATNRPDLLDPALLRPGRFDRMLYLGVSETHEAQGDVLRALTRRFHLHPALDLHNLAKRFPFNYTGADLYALCSDAMLNAMSRKVEELESRIAEMNTHPVDHRHPYPLTPQYYLAEMADPGEIDILVSLGDFDLALRELVPSVSQLEMDHYAVIRQQFSERMSH</sequence>
<evidence type="ECO:0000313" key="1">
    <source>
        <dbReference type="EMBL" id="KAH7921477.1"/>
    </source>
</evidence>
<organism evidence="1 2">
    <name type="scientific">Leucogyrophana mollusca</name>
    <dbReference type="NCBI Taxonomy" id="85980"/>
    <lineage>
        <taxon>Eukaryota</taxon>
        <taxon>Fungi</taxon>
        <taxon>Dikarya</taxon>
        <taxon>Basidiomycota</taxon>
        <taxon>Agaricomycotina</taxon>
        <taxon>Agaricomycetes</taxon>
        <taxon>Agaricomycetidae</taxon>
        <taxon>Boletales</taxon>
        <taxon>Boletales incertae sedis</taxon>
        <taxon>Leucogyrophana</taxon>
    </lineage>
</organism>
<evidence type="ECO:0000313" key="2">
    <source>
        <dbReference type="Proteomes" id="UP000790709"/>
    </source>
</evidence>
<keyword evidence="2" id="KW-1185">Reference proteome</keyword>
<protein>
    <submittedName>
        <fullName evidence="1">AAA-domain-containing protein</fullName>
    </submittedName>
</protein>
<accession>A0ACB8B7T1</accession>
<dbReference type="EMBL" id="MU266524">
    <property type="protein sequence ID" value="KAH7921477.1"/>
    <property type="molecule type" value="Genomic_DNA"/>
</dbReference>
<proteinExistence type="predicted"/>
<gene>
    <name evidence="1" type="ORF">BV22DRAFT_1096390</name>
</gene>
<name>A0ACB8B7T1_9AGAM</name>
<dbReference type="Proteomes" id="UP000790709">
    <property type="component" value="Unassembled WGS sequence"/>
</dbReference>